<feature type="region of interest" description="Disordered" evidence="1">
    <location>
        <begin position="438"/>
        <end position="457"/>
    </location>
</feature>
<accession>C5FPB3</accession>
<feature type="domain" description="Amine oxidase" evidence="3">
    <location>
        <begin position="185"/>
        <end position="490"/>
    </location>
</feature>
<organism evidence="4 5">
    <name type="scientific">Arthroderma otae (strain ATCC MYA-4605 / CBS 113480)</name>
    <name type="common">Microsporum canis</name>
    <dbReference type="NCBI Taxonomy" id="554155"/>
    <lineage>
        <taxon>Eukaryota</taxon>
        <taxon>Fungi</taxon>
        <taxon>Dikarya</taxon>
        <taxon>Ascomycota</taxon>
        <taxon>Pezizomycotina</taxon>
        <taxon>Eurotiomycetes</taxon>
        <taxon>Eurotiomycetidae</taxon>
        <taxon>Onygenales</taxon>
        <taxon>Arthrodermataceae</taxon>
        <taxon>Microsporum</taxon>
    </lineage>
</organism>
<dbReference type="OrthoDB" id="5977668at2759"/>
<dbReference type="PANTHER" id="PTHR42923">
    <property type="entry name" value="PROTOPORPHYRINOGEN OXIDASE"/>
    <property type="match status" value="1"/>
</dbReference>
<feature type="transmembrane region" description="Helical" evidence="2">
    <location>
        <begin position="20"/>
        <end position="38"/>
    </location>
</feature>
<dbReference type="Pfam" id="PF01593">
    <property type="entry name" value="Amino_oxidase"/>
    <property type="match status" value="1"/>
</dbReference>
<reference evidence="5" key="1">
    <citation type="journal article" date="2012" name="MBio">
        <title>Comparative genome analysis of Trichophyton rubrum and related dermatophytes reveals candidate genes involved in infection.</title>
        <authorList>
            <person name="Martinez D.A."/>
            <person name="Oliver B.G."/>
            <person name="Graeser Y."/>
            <person name="Goldberg J.M."/>
            <person name="Li W."/>
            <person name="Martinez-Rossi N.M."/>
            <person name="Monod M."/>
            <person name="Shelest E."/>
            <person name="Barton R.C."/>
            <person name="Birch E."/>
            <person name="Brakhage A.A."/>
            <person name="Chen Z."/>
            <person name="Gurr S.J."/>
            <person name="Heiman D."/>
            <person name="Heitman J."/>
            <person name="Kosti I."/>
            <person name="Rossi A."/>
            <person name="Saif S."/>
            <person name="Samalova M."/>
            <person name="Saunders C.W."/>
            <person name="Shea T."/>
            <person name="Summerbell R.C."/>
            <person name="Xu J."/>
            <person name="Young S."/>
            <person name="Zeng Q."/>
            <person name="Birren B.W."/>
            <person name="Cuomo C.A."/>
            <person name="White T.C."/>
        </authorList>
    </citation>
    <scope>NUCLEOTIDE SEQUENCE [LARGE SCALE GENOMIC DNA]</scope>
    <source>
        <strain evidence="5">ATCC MYA-4605 / CBS 113480</strain>
    </source>
</reference>
<dbReference type="eggNOG" id="ENOG502RZ2M">
    <property type="taxonomic scope" value="Eukaryota"/>
</dbReference>
<proteinExistence type="predicted"/>
<dbReference type="GO" id="GO:0016491">
    <property type="term" value="F:oxidoreductase activity"/>
    <property type="evidence" value="ECO:0007669"/>
    <property type="project" value="InterPro"/>
</dbReference>
<dbReference type="InterPro" id="IPR036188">
    <property type="entry name" value="FAD/NAD-bd_sf"/>
</dbReference>
<evidence type="ECO:0000313" key="5">
    <source>
        <dbReference type="Proteomes" id="UP000002035"/>
    </source>
</evidence>
<dbReference type="AlphaFoldDB" id="C5FPB3"/>
<keyword evidence="2" id="KW-1133">Transmembrane helix</keyword>
<name>C5FPB3_ARTOC</name>
<dbReference type="OMA" id="PAGWRNG"/>
<dbReference type="STRING" id="554155.C5FPB3"/>
<feature type="transmembrane region" description="Helical" evidence="2">
    <location>
        <begin position="164"/>
        <end position="183"/>
    </location>
</feature>
<dbReference type="PANTHER" id="PTHR42923:SF42">
    <property type="entry name" value="AMINE OXIDASE DOMAIN-CONTAINING PROTEIN"/>
    <property type="match status" value="1"/>
</dbReference>
<dbReference type="HOGENOM" id="CLU_028123_3_1_1"/>
<gene>
    <name evidence="4" type="ORF">MCYG_04248</name>
</gene>
<dbReference type="GeneID" id="9224581"/>
<dbReference type="Pfam" id="PF13450">
    <property type="entry name" value="NAD_binding_8"/>
    <property type="match status" value="1"/>
</dbReference>
<sequence length="500" mass="55493">MSESENPNQQAGGGSDASRISVAVIGTGMAGLVTAYLLQHDERQKFDIEVFESQEALSLDAEAENIESEDGKDAINISHPMRVIDDGYYKYMTLMYEHLGIKCDPQKFLFSYSYIPKAKPGSGSDQAHEEAAQAKVSFLYSSNNHRIPPLRPDGLSFFSWLGELFYVTFFFGWFVIACFWVNAGKAHPKPPAADQGQSESLEEYFHRVRLPRYFVHRYILPPLSSMSTCTHSEMLSFPASDIVHYIRRTYGAPHYLVRGGTRAVEHTLSKGLNIRLGARVTSVRPAGSSVMVCWEATSSASGLAGEKIPPMSCCQRTFDRVILAIPPNAVGAIFEPLREETSAIPTTSVESLIHTDASTLPNVFPASVKAQTASKENIEWAHLRSTAESTESIHEHPSSYIITTSPLIPIDPSKVVRRSYFTRTLRTPQSRAIVNRIFDKTSPSSDQESRAKPPGWRNGDGNVFLVGSWCWDGMVLLEGCVVSAMRLADEFGVRVPWVKR</sequence>
<evidence type="ECO:0000313" key="4">
    <source>
        <dbReference type="EMBL" id="EEQ31429.1"/>
    </source>
</evidence>
<keyword evidence="5" id="KW-1185">Reference proteome</keyword>
<dbReference type="InterPro" id="IPR050464">
    <property type="entry name" value="Zeta_carotene_desat/Oxidored"/>
</dbReference>
<keyword evidence="2" id="KW-0472">Membrane</keyword>
<dbReference type="Proteomes" id="UP000002035">
    <property type="component" value="Unassembled WGS sequence"/>
</dbReference>
<dbReference type="SUPFAM" id="SSF51905">
    <property type="entry name" value="FAD/NAD(P)-binding domain"/>
    <property type="match status" value="1"/>
</dbReference>
<evidence type="ECO:0000256" key="1">
    <source>
        <dbReference type="SAM" id="MobiDB-lite"/>
    </source>
</evidence>
<evidence type="ECO:0000256" key="2">
    <source>
        <dbReference type="SAM" id="Phobius"/>
    </source>
</evidence>
<dbReference type="Gene3D" id="3.50.50.60">
    <property type="entry name" value="FAD/NAD(P)-binding domain"/>
    <property type="match status" value="1"/>
</dbReference>
<dbReference type="EMBL" id="DS995704">
    <property type="protein sequence ID" value="EEQ31429.1"/>
    <property type="molecule type" value="Genomic_DNA"/>
</dbReference>
<keyword evidence="2" id="KW-0812">Transmembrane</keyword>
<evidence type="ECO:0000259" key="3">
    <source>
        <dbReference type="Pfam" id="PF01593"/>
    </source>
</evidence>
<dbReference type="InterPro" id="IPR002937">
    <property type="entry name" value="Amino_oxidase"/>
</dbReference>
<dbReference type="VEuPathDB" id="FungiDB:MCYG_04248"/>
<dbReference type="RefSeq" id="XP_002846511.1">
    <property type="nucleotide sequence ID" value="XM_002846465.1"/>
</dbReference>
<protein>
    <recommendedName>
        <fullName evidence="3">Amine oxidase domain-containing protein</fullName>
    </recommendedName>
</protein>